<evidence type="ECO:0000313" key="3">
    <source>
        <dbReference type="Proteomes" id="UP000530038"/>
    </source>
</evidence>
<accession>A0ABR5ZJH8</accession>
<reference evidence="2 3" key="1">
    <citation type="submission" date="2020-07" db="EMBL/GenBank/DDBJ databases">
        <title>Characterization of Pectobacterium aroidearum strains causing soft rot on Amorphophallus konjac.</title>
        <authorList>
            <person name="Xie H."/>
        </authorList>
    </citation>
    <scope>NUCLEOTIDE SEQUENCE [LARGE SCALE GENOMIC DNA]</scope>
    <source>
        <strain evidence="2 3">MY10</strain>
    </source>
</reference>
<organism evidence="2 3">
    <name type="scientific">Pectobacterium aroidearum</name>
    <dbReference type="NCBI Taxonomy" id="1201031"/>
    <lineage>
        <taxon>Bacteria</taxon>
        <taxon>Pseudomonadati</taxon>
        <taxon>Pseudomonadota</taxon>
        <taxon>Gammaproteobacteria</taxon>
        <taxon>Enterobacterales</taxon>
        <taxon>Pectobacteriaceae</taxon>
        <taxon>Pectobacterium</taxon>
    </lineage>
</organism>
<keyword evidence="1" id="KW-0472">Membrane</keyword>
<proteinExistence type="predicted"/>
<dbReference type="EMBL" id="JACERK010000017">
    <property type="protein sequence ID" value="MBA5234742.1"/>
    <property type="molecule type" value="Genomic_DNA"/>
</dbReference>
<dbReference type="RefSeq" id="WP_181838321.1">
    <property type="nucleotide sequence ID" value="NZ_JACERK010000017.1"/>
</dbReference>
<dbReference type="Pfam" id="PF06805">
    <property type="entry name" value="Lambda_tail_I"/>
    <property type="match status" value="1"/>
</dbReference>
<sequence>MSAKTKPVERLTEIRLSGKLGRTFGRSFMLSVASVREAVRALCIQIPGFEQFLNRSEAAGLTYAVFNGKQNVSKEALQLDGVQPVIRLIPVIIGSKKSGVFQTILGAALVAVGFVLSFTPAAAASPFLYKLGAATMLGGVAQMLAPQGTRGLTDTARDTRKSYAFGTPTNTSAAGRPVPYVFGRTLIGGPIISGGIFVEQEQ</sequence>
<keyword evidence="1" id="KW-0812">Transmembrane</keyword>
<evidence type="ECO:0000256" key="1">
    <source>
        <dbReference type="SAM" id="Phobius"/>
    </source>
</evidence>
<dbReference type="InterPro" id="IPR010654">
    <property type="entry name" value="Phage_lambda_tail_I"/>
</dbReference>
<comment type="caution">
    <text evidence="2">The sequence shown here is derived from an EMBL/GenBank/DDBJ whole genome shotgun (WGS) entry which is preliminary data.</text>
</comment>
<feature type="transmembrane region" description="Helical" evidence="1">
    <location>
        <begin position="100"/>
        <end position="121"/>
    </location>
</feature>
<keyword evidence="3" id="KW-1185">Reference proteome</keyword>
<keyword evidence="1" id="KW-1133">Transmembrane helix</keyword>
<evidence type="ECO:0000313" key="2">
    <source>
        <dbReference type="EMBL" id="MBA5234742.1"/>
    </source>
</evidence>
<gene>
    <name evidence="2" type="ORF">H2Y56_21925</name>
</gene>
<protein>
    <submittedName>
        <fullName evidence="2">Tail assembly protein</fullName>
    </submittedName>
</protein>
<dbReference type="Proteomes" id="UP000530038">
    <property type="component" value="Unassembled WGS sequence"/>
</dbReference>
<name>A0ABR5ZJH8_9GAMM</name>